<dbReference type="Gene3D" id="2.30.60.10">
    <property type="entry name" value="Cyanovirin-N"/>
    <property type="match status" value="1"/>
</dbReference>
<evidence type="ECO:0000313" key="3">
    <source>
        <dbReference type="EMBL" id="KAK3384901.1"/>
    </source>
</evidence>
<accession>A0AAE0NNQ3</accession>
<keyword evidence="1" id="KW-0732">Signal</keyword>
<dbReference type="SUPFAM" id="SSF51322">
    <property type="entry name" value="Cyanovirin-N"/>
    <property type="match status" value="1"/>
</dbReference>
<organism evidence="3 4">
    <name type="scientific">Podospora didyma</name>
    <dbReference type="NCBI Taxonomy" id="330526"/>
    <lineage>
        <taxon>Eukaryota</taxon>
        <taxon>Fungi</taxon>
        <taxon>Dikarya</taxon>
        <taxon>Ascomycota</taxon>
        <taxon>Pezizomycotina</taxon>
        <taxon>Sordariomycetes</taxon>
        <taxon>Sordariomycetidae</taxon>
        <taxon>Sordariales</taxon>
        <taxon>Podosporaceae</taxon>
        <taxon>Podospora</taxon>
    </lineage>
</organism>
<name>A0AAE0NNQ3_9PEZI</name>
<proteinExistence type="predicted"/>
<comment type="caution">
    <text evidence="3">The sequence shown here is derived from an EMBL/GenBank/DDBJ whole genome shotgun (WGS) entry which is preliminary data.</text>
</comment>
<evidence type="ECO:0000259" key="2">
    <source>
        <dbReference type="SMART" id="SM01111"/>
    </source>
</evidence>
<evidence type="ECO:0000313" key="4">
    <source>
        <dbReference type="Proteomes" id="UP001285441"/>
    </source>
</evidence>
<gene>
    <name evidence="3" type="ORF">B0H63DRAFT_522249</name>
</gene>
<dbReference type="InterPro" id="IPR036673">
    <property type="entry name" value="Cyanovirin-N_sf"/>
</dbReference>
<protein>
    <recommendedName>
        <fullName evidence="2">Cyanovirin-N domain-containing protein</fullName>
    </recommendedName>
</protein>
<dbReference type="AlphaFoldDB" id="A0AAE0NNQ3"/>
<dbReference type="InterPro" id="IPR011058">
    <property type="entry name" value="Cyanovirin-N"/>
</dbReference>
<dbReference type="Proteomes" id="UP001285441">
    <property type="component" value="Unassembled WGS sequence"/>
</dbReference>
<dbReference type="SMART" id="SM01111">
    <property type="entry name" value="CVNH"/>
    <property type="match status" value="1"/>
</dbReference>
<sequence length="162" mass="16868">MQIFFSTFTAVLSMVAVVFARRAGAGLYRGSAAVLDVIYEHHDFSKSCQNIALSGKLSLSAACNAHGIDAKTVLAATTELDLNLCIGLGEAGNQLSWEVYGKFSNYCSNCKVEGTLPILTCTCAPINEVAKNPATTSIALDGGIGNENGTLSCRGGVGSLVR</sequence>
<evidence type="ECO:0000256" key="1">
    <source>
        <dbReference type="SAM" id="SignalP"/>
    </source>
</evidence>
<dbReference type="EMBL" id="JAULSW010000004">
    <property type="protein sequence ID" value="KAK3384901.1"/>
    <property type="molecule type" value="Genomic_DNA"/>
</dbReference>
<dbReference type="Pfam" id="PF08881">
    <property type="entry name" value="CVNH"/>
    <property type="match status" value="1"/>
</dbReference>
<reference evidence="3" key="1">
    <citation type="journal article" date="2023" name="Mol. Phylogenet. Evol.">
        <title>Genome-scale phylogeny and comparative genomics of the fungal order Sordariales.</title>
        <authorList>
            <person name="Hensen N."/>
            <person name="Bonometti L."/>
            <person name="Westerberg I."/>
            <person name="Brannstrom I.O."/>
            <person name="Guillou S."/>
            <person name="Cros-Aarteil S."/>
            <person name="Calhoun S."/>
            <person name="Haridas S."/>
            <person name="Kuo A."/>
            <person name="Mondo S."/>
            <person name="Pangilinan J."/>
            <person name="Riley R."/>
            <person name="LaButti K."/>
            <person name="Andreopoulos B."/>
            <person name="Lipzen A."/>
            <person name="Chen C."/>
            <person name="Yan M."/>
            <person name="Daum C."/>
            <person name="Ng V."/>
            <person name="Clum A."/>
            <person name="Steindorff A."/>
            <person name="Ohm R.A."/>
            <person name="Martin F."/>
            <person name="Silar P."/>
            <person name="Natvig D.O."/>
            <person name="Lalanne C."/>
            <person name="Gautier V."/>
            <person name="Ament-Velasquez S.L."/>
            <person name="Kruys A."/>
            <person name="Hutchinson M.I."/>
            <person name="Powell A.J."/>
            <person name="Barry K."/>
            <person name="Miller A.N."/>
            <person name="Grigoriev I.V."/>
            <person name="Debuchy R."/>
            <person name="Gladieux P."/>
            <person name="Hiltunen Thoren M."/>
            <person name="Johannesson H."/>
        </authorList>
    </citation>
    <scope>NUCLEOTIDE SEQUENCE</scope>
    <source>
        <strain evidence="3">CBS 232.78</strain>
    </source>
</reference>
<feature type="signal peptide" evidence="1">
    <location>
        <begin position="1"/>
        <end position="20"/>
    </location>
</feature>
<feature type="chain" id="PRO_5042162778" description="Cyanovirin-N domain-containing protein" evidence="1">
    <location>
        <begin position="21"/>
        <end position="162"/>
    </location>
</feature>
<keyword evidence="4" id="KW-1185">Reference proteome</keyword>
<feature type="domain" description="Cyanovirin-N" evidence="2">
    <location>
        <begin position="43"/>
        <end position="153"/>
    </location>
</feature>
<reference evidence="3" key="2">
    <citation type="submission" date="2023-06" db="EMBL/GenBank/DDBJ databases">
        <authorList>
            <consortium name="Lawrence Berkeley National Laboratory"/>
            <person name="Haridas S."/>
            <person name="Hensen N."/>
            <person name="Bonometti L."/>
            <person name="Westerberg I."/>
            <person name="Brannstrom I.O."/>
            <person name="Guillou S."/>
            <person name="Cros-Aarteil S."/>
            <person name="Calhoun S."/>
            <person name="Kuo A."/>
            <person name="Mondo S."/>
            <person name="Pangilinan J."/>
            <person name="Riley R."/>
            <person name="LaButti K."/>
            <person name="Andreopoulos B."/>
            <person name="Lipzen A."/>
            <person name="Chen C."/>
            <person name="Yanf M."/>
            <person name="Daum C."/>
            <person name="Ng V."/>
            <person name="Clum A."/>
            <person name="Steindorff A."/>
            <person name="Ohm R."/>
            <person name="Martin F."/>
            <person name="Silar P."/>
            <person name="Natvig D."/>
            <person name="Lalanne C."/>
            <person name="Gautier V."/>
            <person name="Ament-velasquez S.L."/>
            <person name="Kruys A."/>
            <person name="Hutchinson M.I."/>
            <person name="Powell A.J."/>
            <person name="Barry K."/>
            <person name="Miller A.N."/>
            <person name="Grigoriev I.V."/>
            <person name="Debuchy R."/>
            <person name="Gladieux P."/>
            <person name="Thoren M.H."/>
            <person name="Johannesson H."/>
        </authorList>
    </citation>
    <scope>NUCLEOTIDE SEQUENCE</scope>
    <source>
        <strain evidence="3">CBS 232.78</strain>
    </source>
</reference>